<dbReference type="RefSeq" id="WP_346337408.1">
    <property type="nucleotide sequence ID" value="NZ_JBBYXI010000003.1"/>
</dbReference>
<comment type="cofactor">
    <cofactor evidence="1">
        <name>Co(2+)</name>
        <dbReference type="ChEBI" id="CHEBI:48828"/>
    </cofactor>
</comment>
<evidence type="ECO:0000313" key="16">
    <source>
        <dbReference type="EMBL" id="MEN3931378.1"/>
    </source>
</evidence>
<evidence type="ECO:0000256" key="14">
    <source>
        <dbReference type="NCBIfam" id="TIGR01246"/>
    </source>
</evidence>
<comment type="cofactor">
    <cofactor evidence="13">
        <name>Zn(2+)</name>
        <dbReference type="ChEBI" id="CHEBI:29105"/>
    </cofactor>
    <cofactor evidence="13">
        <name>Co(2+)</name>
        <dbReference type="ChEBI" id="CHEBI:48828"/>
    </cofactor>
    <text evidence="13">Binds 2 Zn(2+) or Co(2+) ions per subunit.</text>
</comment>
<dbReference type="InterPro" id="IPR010182">
    <property type="entry name" value="ArgE/DapE"/>
</dbReference>
<feature type="active site" evidence="13">
    <location>
        <position position="75"/>
    </location>
</feature>
<evidence type="ECO:0000256" key="8">
    <source>
        <dbReference type="ARBA" id="ARBA00022833"/>
    </source>
</evidence>
<sequence length="387" mass="42124">MSIPSPLDLLASLIKCPSVTPNEGGALSLLESILKPAGFEVHRPVFSDTNTPDVENFYARYGKNAPFLLFAGHTDVVPPGDLAAWKHDPFSATIENGEIYGRGATDMKGGIACMVVAALRFIKNNPDFKGSIGFLITGDEEDVAINGTVKLLKWAQERGENFDYCILGEPTNPDKLGDMIKIGRRGSLSGKLTVHGKQGHVGYPDLAHNPVPDMMKLLEALLAKPLDQGSTHFSHSNLEVTTVDTGNPATNVIPANIKAAFNIRFNDLWTFDTLQQELRQRLESVADGRISYTLDFVPSNAPSFLTQPDDFVKQLQNVIQSVTGAMPILSTTGGTSDARFIKDYCPVIEFGGIGKTMHQVNESMPIADIEPLTNIYEKMAEAFFASH</sequence>
<evidence type="ECO:0000256" key="4">
    <source>
        <dbReference type="ARBA" id="ARBA00011738"/>
    </source>
</evidence>
<gene>
    <name evidence="13 16" type="primary">dapE</name>
    <name evidence="16" type="ORF">WJT86_09950</name>
</gene>
<dbReference type="EMBL" id="JBBYXI010000003">
    <property type="protein sequence ID" value="MEN3931378.1"/>
    <property type="molecule type" value="Genomic_DNA"/>
</dbReference>
<evidence type="ECO:0000256" key="6">
    <source>
        <dbReference type="ARBA" id="ARBA00022723"/>
    </source>
</evidence>
<dbReference type="SUPFAM" id="SSF55031">
    <property type="entry name" value="Bacterial exopeptidase dimerisation domain"/>
    <property type="match status" value="1"/>
</dbReference>
<feature type="binding site" evidence="13">
    <location>
        <position position="141"/>
    </location>
    <ligand>
        <name>Zn(2+)</name>
        <dbReference type="ChEBI" id="CHEBI:29105"/>
        <label>2</label>
    </ligand>
</feature>
<comment type="subunit">
    <text evidence="4 13">Homodimer.</text>
</comment>
<proteinExistence type="inferred from homology"/>
<comment type="similarity">
    <text evidence="3 13">Belongs to the peptidase M20A family. DapE subfamily.</text>
</comment>
<dbReference type="NCBIfam" id="TIGR01910">
    <property type="entry name" value="DapE-ArgE"/>
    <property type="match status" value="1"/>
</dbReference>
<dbReference type="HAMAP" id="MF_01690">
    <property type="entry name" value="DapE"/>
    <property type="match status" value="1"/>
</dbReference>
<evidence type="ECO:0000313" key="17">
    <source>
        <dbReference type="Proteomes" id="UP001418637"/>
    </source>
</evidence>
<keyword evidence="6 13" id="KW-0479">Metal-binding</keyword>
<dbReference type="Proteomes" id="UP001418637">
    <property type="component" value="Unassembled WGS sequence"/>
</dbReference>
<feature type="binding site" evidence="13">
    <location>
        <position position="169"/>
    </location>
    <ligand>
        <name>Zn(2+)</name>
        <dbReference type="ChEBI" id="CHEBI:29105"/>
        <label>1</label>
    </ligand>
</feature>
<comment type="function">
    <text evidence="13">Catalyzes the hydrolysis of N-succinyl-L,L-diaminopimelic acid (SDAP), forming succinate and LL-2,6-diaminopimelate (DAP), an intermediate involved in the bacterial biosynthesis of lysine and meso-diaminopimelic acid, an essential component of bacterial cell walls.</text>
</comment>
<accession>A0ABV0BK60</accession>
<evidence type="ECO:0000256" key="3">
    <source>
        <dbReference type="ARBA" id="ARBA00006746"/>
    </source>
</evidence>
<reference evidence="16 17" key="1">
    <citation type="submission" date="2024-04" db="EMBL/GenBank/DDBJ databases">
        <title>A novel species isolated from cricket.</title>
        <authorList>
            <person name="Wang H.-C."/>
        </authorList>
    </citation>
    <scope>NUCLEOTIDE SEQUENCE [LARGE SCALE GENOMIC DNA]</scope>
    <source>
        <strain evidence="16 17">WL0021</strain>
    </source>
</reference>
<keyword evidence="10 13" id="KW-0457">Lysine biosynthesis</keyword>
<evidence type="ECO:0000256" key="10">
    <source>
        <dbReference type="ARBA" id="ARBA00023154"/>
    </source>
</evidence>
<evidence type="ECO:0000256" key="9">
    <source>
        <dbReference type="ARBA" id="ARBA00022915"/>
    </source>
</evidence>
<dbReference type="InterPro" id="IPR036264">
    <property type="entry name" value="Bact_exopeptidase_dim_dom"/>
</dbReference>
<dbReference type="PANTHER" id="PTHR43808">
    <property type="entry name" value="ACETYLORNITHINE DEACETYLASE"/>
    <property type="match status" value="1"/>
</dbReference>
<dbReference type="SUPFAM" id="SSF53187">
    <property type="entry name" value="Zn-dependent exopeptidases"/>
    <property type="match status" value="1"/>
</dbReference>
<name>A0ABV0BK60_9HYPH</name>
<dbReference type="GO" id="GO:0009014">
    <property type="term" value="F:succinyl-diaminopimelate desuccinylase activity"/>
    <property type="evidence" value="ECO:0007669"/>
    <property type="project" value="UniProtKB-EC"/>
</dbReference>
<evidence type="ECO:0000256" key="5">
    <source>
        <dbReference type="ARBA" id="ARBA00022605"/>
    </source>
</evidence>
<dbReference type="InterPro" id="IPR011650">
    <property type="entry name" value="Peptidase_M20_dimer"/>
</dbReference>
<feature type="active site" description="Proton acceptor" evidence="13">
    <location>
        <position position="140"/>
    </location>
</feature>
<comment type="pathway">
    <text evidence="2 13">Amino-acid biosynthesis; L-lysine biosynthesis via DAP pathway; LL-2,6-diaminopimelate from (S)-tetrahydrodipicolinate (succinylase route): step 3/3.</text>
</comment>
<comment type="caution">
    <text evidence="16">The sequence shown here is derived from an EMBL/GenBank/DDBJ whole genome shotgun (WGS) entry which is preliminary data.</text>
</comment>
<dbReference type="PANTHER" id="PTHR43808:SF31">
    <property type="entry name" value="N-ACETYL-L-CITRULLINE DEACETYLASE"/>
    <property type="match status" value="1"/>
</dbReference>
<organism evidence="16 17">
    <name type="scientific">Hohaiivirga grylli</name>
    <dbReference type="NCBI Taxonomy" id="3133970"/>
    <lineage>
        <taxon>Bacteria</taxon>
        <taxon>Pseudomonadati</taxon>
        <taxon>Pseudomonadota</taxon>
        <taxon>Alphaproteobacteria</taxon>
        <taxon>Hyphomicrobiales</taxon>
        <taxon>Methylobacteriaceae</taxon>
        <taxon>Hohaiivirga</taxon>
    </lineage>
</organism>
<dbReference type="Pfam" id="PF07687">
    <property type="entry name" value="M20_dimer"/>
    <property type="match status" value="1"/>
</dbReference>
<keyword evidence="5 13" id="KW-0028">Amino-acid biosynthesis</keyword>
<dbReference type="Gene3D" id="3.30.70.360">
    <property type="match status" value="1"/>
</dbReference>
<evidence type="ECO:0000256" key="1">
    <source>
        <dbReference type="ARBA" id="ARBA00001941"/>
    </source>
</evidence>
<dbReference type="CDD" id="cd03891">
    <property type="entry name" value="M20_DapE_proteobac"/>
    <property type="match status" value="1"/>
</dbReference>
<feature type="binding site" evidence="13">
    <location>
        <position position="73"/>
    </location>
    <ligand>
        <name>Zn(2+)</name>
        <dbReference type="ChEBI" id="CHEBI:29105"/>
        <label>1</label>
    </ligand>
</feature>
<dbReference type="NCBIfam" id="NF009557">
    <property type="entry name" value="PRK13009.1"/>
    <property type="match status" value="1"/>
</dbReference>
<keyword evidence="9 13" id="KW-0220">Diaminopimelate biosynthesis</keyword>
<dbReference type="InterPro" id="IPR001261">
    <property type="entry name" value="ArgE/DapE_CS"/>
</dbReference>
<evidence type="ECO:0000256" key="12">
    <source>
        <dbReference type="ARBA" id="ARBA00051301"/>
    </source>
</evidence>
<dbReference type="InterPro" id="IPR050072">
    <property type="entry name" value="Peptidase_M20A"/>
</dbReference>
<keyword evidence="7 13" id="KW-0378">Hydrolase</keyword>
<evidence type="ECO:0000256" key="13">
    <source>
        <dbReference type="HAMAP-Rule" id="MF_01690"/>
    </source>
</evidence>
<feature type="domain" description="Peptidase M20 dimerisation" evidence="15">
    <location>
        <begin position="182"/>
        <end position="286"/>
    </location>
</feature>
<evidence type="ECO:0000256" key="11">
    <source>
        <dbReference type="ARBA" id="ARBA00023285"/>
    </source>
</evidence>
<evidence type="ECO:0000256" key="2">
    <source>
        <dbReference type="ARBA" id="ARBA00005130"/>
    </source>
</evidence>
<keyword evidence="8 13" id="KW-0862">Zinc</keyword>
<dbReference type="Pfam" id="PF01546">
    <property type="entry name" value="Peptidase_M20"/>
    <property type="match status" value="1"/>
</dbReference>
<feature type="binding site" evidence="13">
    <location>
        <position position="106"/>
    </location>
    <ligand>
        <name>Zn(2+)</name>
        <dbReference type="ChEBI" id="CHEBI:29105"/>
        <label>2</label>
    </ligand>
</feature>
<dbReference type="EC" id="3.5.1.18" evidence="13 14"/>
<protein>
    <recommendedName>
        <fullName evidence="13 14">Succinyl-diaminopimelate desuccinylase</fullName>
        <shortName evidence="13">SDAP desuccinylase</shortName>
        <ecNumber evidence="13 14">3.5.1.18</ecNumber>
    </recommendedName>
    <alternativeName>
        <fullName evidence="13">N-succinyl-LL-2,6-diaminoheptanedioate amidohydrolase</fullName>
    </alternativeName>
</protein>
<evidence type="ECO:0000256" key="7">
    <source>
        <dbReference type="ARBA" id="ARBA00022801"/>
    </source>
</evidence>
<dbReference type="InterPro" id="IPR002933">
    <property type="entry name" value="Peptidase_M20"/>
</dbReference>
<keyword evidence="17" id="KW-1185">Reference proteome</keyword>
<feature type="binding site" evidence="13">
    <location>
        <position position="358"/>
    </location>
    <ligand>
        <name>Zn(2+)</name>
        <dbReference type="ChEBI" id="CHEBI:29105"/>
        <label>2</label>
    </ligand>
</feature>
<evidence type="ECO:0000259" key="15">
    <source>
        <dbReference type="Pfam" id="PF07687"/>
    </source>
</evidence>
<keyword evidence="11 13" id="KW-0170">Cobalt</keyword>
<dbReference type="InterPro" id="IPR005941">
    <property type="entry name" value="DapE_proteobac"/>
</dbReference>
<dbReference type="Gene3D" id="3.40.630.10">
    <property type="entry name" value="Zn peptidases"/>
    <property type="match status" value="2"/>
</dbReference>
<dbReference type="NCBIfam" id="TIGR01246">
    <property type="entry name" value="dapE_proteo"/>
    <property type="match status" value="1"/>
</dbReference>
<feature type="binding site" evidence="13">
    <location>
        <position position="106"/>
    </location>
    <ligand>
        <name>Zn(2+)</name>
        <dbReference type="ChEBI" id="CHEBI:29105"/>
        <label>1</label>
    </ligand>
</feature>
<dbReference type="PROSITE" id="PS00758">
    <property type="entry name" value="ARGE_DAPE_CPG2_1"/>
    <property type="match status" value="1"/>
</dbReference>
<comment type="catalytic activity">
    <reaction evidence="12 13">
        <text>N-succinyl-(2S,6S)-2,6-diaminopimelate + H2O = (2S,6S)-2,6-diaminopimelate + succinate</text>
        <dbReference type="Rhea" id="RHEA:22608"/>
        <dbReference type="ChEBI" id="CHEBI:15377"/>
        <dbReference type="ChEBI" id="CHEBI:30031"/>
        <dbReference type="ChEBI" id="CHEBI:57609"/>
        <dbReference type="ChEBI" id="CHEBI:58087"/>
        <dbReference type="EC" id="3.5.1.18"/>
    </reaction>
</comment>